<evidence type="ECO:0000256" key="1">
    <source>
        <dbReference type="ARBA" id="ARBA00003740"/>
    </source>
</evidence>
<dbReference type="Pfam" id="PF08239">
    <property type="entry name" value="SH3_3"/>
    <property type="match status" value="1"/>
</dbReference>
<dbReference type="InterPro" id="IPR038765">
    <property type="entry name" value="Papain-like_cys_pep_sf"/>
</dbReference>
<dbReference type="RefSeq" id="WP_122915687.1">
    <property type="nucleotide sequence ID" value="NZ_RHHT01000081.1"/>
</dbReference>
<evidence type="ECO:0000259" key="12">
    <source>
        <dbReference type="PROSITE" id="PS51781"/>
    </source>
</evidence>
<evidence type="ECO:0000256" key="3">
    <source>
        <dbReference type="ARBA" id="ARBA00013385"/>
    </source>
</evidence>
<evidence type="ECO:0000256" key="4">
    <source>
        <dbReference type="ARBA" id="ARBA00022670"/>
    </source>
</evidence>
<dbReference type="AlphaFoldDB" id="A0A3M8BZ03"/>
<evidence type="ECO:0000256" key="6">
    <source>
        <dbReference type="ARBA" id="ARBA00022737"/>
    </source>
</evidence>
<dbReference type="PROSITE" id="PS51935">
    <property type="entry name" value="NLPC_P60"/>
    <property type="match status" value="1"/>
</dbReference>
<evidence type="ECO:0000256" key="7">
    <source>
        <dbReference type="ARBA" id="ARBA00022801"/>
    </source>
</evidence>
<evidence type="ECO:0000256" key="8">
    <source>
        <dbReference type="ARBA" id="ARBA00022807"/>
    </source>
</evidence>
<dbReference type="GO" id="GO:0008234">
    <property type="term" value="F:cysteine-type peptidase activity"/>
    <property type="evidence" value="ECO:0007669"/>
    <property type="project" value="UniProtKB-KW"/>
</dbReference>
<feature type="chain" id="PRO_5017979137" description="Probable endopeptidase p60" evidence="11">
    <location>
        <begin position="24"/>
        <end position="302"/>
    </location>
</feature>
<dbReference type="EMBL" id="RHHT01000081">
    <property type="protein sequence ID" value="RNB68559.1"/>
    <property type="molecule type" value="Genomic_DNA"/>
</dbReference>
<dbReference type="InterPro" id="IPR000064">
    <property type="entry name" value="NLP_P60_dom"/>
</dbReference>
<keyword evidence="4" id="KW-0645">Protease</keyword>
<evidence type="ECO:0000313" key="16">
    <source>
        <dbReference type="Proteomes" id="UP000281915"/>
    </source>
</evidence>
<dbReference type="Pfam" id="PF01476">
    <property type="entry name" value="LysM"/>
    <property type="match status" value="1"/>
</dbReference>
<evidence type="ECO:0000259" key="13">
    <source>
        <dbReference type="PROSITE" id="PS51782"/>
    </source>
</evidence>
<dbReference type="Gene3D" id="2.30.30.40">
    <property type="entry name" value="SH3 Domains"/>
    <property type="match status" value="1"/>
</dbReference>
<sequence length="302" mass="33278">MRQTSRVITFLALFALLPSAAQAASYTYVVSAGDTLSKIAREHQTTVDDIVQQNQLSSDRLAIGQTLILSGVGATSLPPAEMTPEESNREADSTPSENSERSIGQKARVVADVLRVRQAPSLDGDLLGKLYYGSRVELLEHGSEWSKIRYKQGEAYVASEYLSLKGQDSEDMADPDDIKRLEDLEKLVAPLLGTTYVLGGTTPDGFDCSGFTSYVFNKLGVSLPRTSEEQFLGGVPVSLDEAKPGDLLFYDALNKGRVSHVAIYLGNDRIVHANGDDVRYGKMEYMHKLYPFYGVKRYLEFE</sequence>
<dbReference type="SUPFAM" id="SSF54001">
    <property type="entry name" value="Cysteine proteinases"/>
    <property type="match status" value="1"/>
</dbReference>
<dbReference type="SUPFAM" id="SSF54106">
    <property type="entry name" value="LysM domain"/>
    <property type="match status" value="1"/>
</dbReference>
<comment type="similarity">
    <text evidence="2">Belongs to the peptidase C40 family.</text>
</comment>
<comment type="function">
    <text evidence="1">This major extracellular protein may be involved in the invasion of non-professional phagocytic cells by Listeria.</text>
</comment>
<dbReference type="Proteomes" id="UP000281915">
    <property type="component" value="Unassembled WGS sequence"/>
</dbReference>
<organism evidence="15 16">
    <name type="scientific">Brevibacillus panacihumi</name>
    <dbReference type="NCBI Taxonomy" id="497735"/>
    <lineage>
        <taxon>Bacteria</taxon>
        <taxon>Bacillati</taxon>
        <taxon>Bacillota</taxon>
        <taxon>Bacilli</taxon>
        <taxon>Bacillales</taxon>
        <taxon>Paenibacillaceae</taxon>
        <taxon>Brevibacillus</taxon>
    </lineage>
</organism>
<dbReference type="Gene3D" id="3.10.350.10">
    <property type="entry name" value="LysM domain"/>
    <property type="match status" value="1"/>
</dbReference>
<keyword evidence="8" id="KW-0788">Thiol protease</keyword>
<feature type="domain" description="SH3b" evidence="12">
    <location>
        <begin position="104"/>
        <end position="166"/>
    </location>
</feature>
<reference evidence="15 16" key="1">
    <citation type="submission" date="2018-10" db="EMBL/GenBank/DDBJ databases">
        <title>Phylogenomics of Brevibacillus.</title>
        <authorList>
            <person name="Dunlap C."/>
        </authorList>
    </citation>
    <scope>NUCLEOTIDE SEQUENCE [LARGE SCALE GENOMIC DNA]</scope>
    <source>
        <strain evidence="15 16">JCM 15085</strain>
    </source>
</reference>
<name>A0A3M8BZ03_9BACL</name>
<dbReference type="Gene3D" id="3.90.1720.10">
    <property type="entry name" value="endopeptidase domain like (from Nostoc punctiforme)"/>
    <property type="match status" value="1"/>
</dbReference>
<evidence type="ECO:0000256" key="9">
    <source>
        <dbReference type="ARBA" id="ARBA00032855"/>
    </source>
</evidence>
<accession>A0A3M8BZ03</accession>
<keyword evidence="5 11" id="KW-0732">Signal</keyword>
<evidence type="ECO:0000256" key="11">
    <source>
        <dbReference type="SAM" id="SignalP"/>
    </source>
</evidence>
<evidence type="ECO:0000256" key="2">
    <source>
        <dbReference type="ARBA" id="ARBA00007074"/>
    </source>
</evidence>
<dbReference type="InterPro" id="IPR003646">
    <property type="entry name" value="SH3-like_bac-type"/>
</dbReference>
<dbReference type="Pfam" id="PF00877">
    <property type="entry name" value="NLPC_P60"/>
    <property type="match status" value="1"/>
</dbReference>
<protein>
    <recommendedName>
        <fullName evidence="3">Probable endopeptidase p60</fullName>
    </recommendedName>
    <alternativeName>
        <fullName evidence="9">Invasion-associated protein p60</fullName>
    </alternativeName>
</protein>
<evidence type="ECO:0000259" key="14">
    <source>
        <dbReference type="PROSITE" id="PS51935"/>
    </source>
</evidence>
<dbReference type="SMART" id="SM00257">
    <property type="entry name" value="LysM"/>
    <property type="match status" value="1"/>
</dbReference>
<dbReference type="InterPro" id="IPR051202">
    <property type="entry name" value="Peptidase_C40"/>
</dbReference>
<feature type="domain" description="LysM" evidence="13">
    <location>
        <begin position="26"/>
        <end position="69"/>
    </location>
</feature>
<dbReference type="PANTHER" id="PTHR47053:SF1">
    <property type="entry name" value="MUREIN DD-ENDOPEPTIDASE MEPH-RELATED"/>
    <property type="match status" value="1"/>
</dbReference>
<feature type="signal peptide" evidence="11">
    <location>
        <begin position="1"/>
        <end position="23"/>
    </location>
</feature>
<dbReference type="PROSITE" id="PS51782">
    <property type="entry name" value="LYSM"/>
    <property type="match status" value="1"/>
</dbReference>
<dbReference type="GO" id="GO:0006508">
    <property type="term" value="P:proteolysis"/>
    <property type="evidence" value="ECO:0007669"/>
    <property type="project" value="UniProtKB-KW"/>
</dbReference>
<dbReference type="PANTHER" id="PTHR47053">
    <property type="entry name" value="MUREIN DD-ENDOPEPTIDASE MEPH-RELATED"/>
    <property type="match status" value="1"/>
</dbReference>
<feature type="domain" description="NlpC/P60" evidence="14">
    <location>
        <begin position="178"/>
        <end position="299"/>
    </location>
</feature>
<feature type="region of interest" description="Disordered" evidence="10">
    <location>
        <begin position="74"/>
        <end position="104"/>
    </location>
</feature>
<comment type="caution">
    <text evidence="15">The sequence shown here is derived from an EMBL/GenBank/DDBJ whole genome shotgun (WGS) entry which is preliminary data.</text>
</comment>
<dbReference type="CDD" id="cd00118">
    <property type="entry name" value="LysM"/>
    <property type="match status" value="1"/>
</dbReference>
<dbReference type="PROSITE" id="PS51781">
    <property type="entry name" value="SH3B"/>
    <property type="match status" value="1"/>
</dbReference>
<keyword evidence="6" id="KW-0677">Repeat</keyword>
<dbReference type="InterPro" id="IPR036779">
    <property type="entry name" value="LysM_dom_sf"/>
</dbReference>
<evidence type="ECO:0000256" key="10">
    <source>
        <dbReference type="SAM" id="MobiDB-lite"/>
    </source>
</evidence>
<keyword evidence="7" id="KW-0378">Hydrolase</keyword>
<evidence type="ECO:0000256" key="5">
    <source>
        <dbReference type="ARBA" id="ARBA00022729"/>
    </source>
</evidence>
<proteinExistence type="inferred from homology"/>
<evidence type="ECO:0000313" key="15">
    <source>
        <dbReference type="EMBL" id="RNB68559.1"/>
    </source>
</evidence>
<dbReference type="SMART" id="SM00287">
    <property type="entry name" value="SH3b"/>
    <property type="match status" value="1"/>
</dbReference>
<dbReference type="InterPro" id="IPR018392">
    <property type="entry name" value="LysM"/>
</dbReference>
<gene>
    <name evidence="15" type="ORF">EDM58_24625</name>
</gene>